<proteinExistence type="predicted"/>
<dbReference type="AlphaFoldDB" id="A0A023HAH2"/>
<organism evidence="1">
    <name type="scientific">Cylindrotheca closterium</name>
    <dbReference type="NCBI Taxonomy" id="2856"/>
    <lineage>
        <taxon>Eukaryota</taxon>
        <taxon>Sar</taxon>
        <taxon>Stramenopiles</taxon>
        <taxon>Ochrophyta</taxon>
        <taxon>Bacillariophyta</taxon>
        <taxon>Bacillariophyceae</taxon>
        <taxon>Bacillariophycidae</taxon>
        <taxon>Bacillariales</taxon>
        <taxon>Bacillariaceae</taxon>
        <taxon>Cylindrotheca</taxon>
    </lineage>
</organism>
<gene>
    <name evidence="1" type="primary">orf168</name>
</gene>
<name>A0A023HAH2_9STRA</name>
<sequence length="168" mass="19406">MQGKNSGFSIELDETQLNEIENVYNSNIEVFVTLQDGFPLTIIVGTPKNLQYLMEKDKVNFYGPGLPWIIVQKLTKEIIQEAIKAYIDDKPEGYWLKLYHFATDIDIEVFNQIQAQEIKESAQFNLSIDLDDLKDKINKLDNLDKSTKSDLVASLDKLYKDLRILNEE</sequence>
<reference evidence="1" key="1">
    <citation type="journal article" date="2014" name="Genome Biol. Evol.">
        <title>Serial gene losses and foreign DNA underlie size and sequence variation in the plastid genomes of diatoms.</title>
        <authorList>
            <person name="Ruck E.C."/>
            <person name="Nakov T."/>
            <person name="Jansen R.K."/>
            <person name="Theriot E.C."/>
            <person name="Alverson A.J."/>
        </authorList>
    </citation>
    <scope>NUCLEOTIDE SEQUENCE</scope>
    <source>
        <strain evidence="1">Ccmp1855</strain>
    </source>
</reference>
<dbReference type="RefSeq" id="YP_009029064.1">
    <property type="nucleotide sequence ID" value="NC_024082.1"/>
</dbReference>
<dbReference type="EMBL" id="KC509522">
    <property type="protein sequence ID" value="AGH28601.1"/>
    <property type="molecule type" value="Genomic_DNA"/>
</dbReference>
<evidence type="ECO:0000313" key="1">
    <source>
        <dbReference type="EMBL" id="AGH28601.1"/>
    </source>
</evidence>
<dbReference type="GeneID" id="19740150"/>
<accession>A0A023HAH2</accession>
<geneLocation type="chloroplast" evidence="1"/>
<keyword evidence="1" id="KW-0934">Plastid</keyword>
<keyword evidence="1" id="KW-0150">Chloroplast</keyword>
<protein>
    <submittedName>
        <fullName evidence="1">Uncharacterized protein</fullName>
    </submittedName>
</protein>